<name>A0AC34QF35_9BILA</name>
<organism evidence="1 2">
    <name type="scientific">Panagrolaimus sp. JU765</name>
    <dbReference type="NCBI Taxonomy" id="591449"/>
    <lineage>
        <taxon>Eukaryota</taxon>
        <taxon>Metazoa</taxon>
        <taxon>Ecdysozoa</taxon>
        <taxon>Nematoda</taxon>
        <taxon>Chromadorea</taxon>
        <taxon>Rhabditida</taxon>
        <taxon>Tylenchina</taxon>
        <taxon>Panagrolaimomorpha</taxon>
        <taxon>Panagrolaimoidea</taxon>
        <taxon>Panagrolaimidae</taxon>
        <taxon>Panagrolaimus</taxon>
    </lineage>
</organism>
<reference evidence="2" key="1">
    <citation type="submission" date="2022-11" db="UniProtKB">
        <authorList>
            <consortium name="WormBaseParasite"/>
        </authorList>
    </citation>
    <scope>IDENTIFICATION</scope>
</reference>
<accession>A0AC34QF35</accession>
<evidence type="ECO:0000313" key="2">
    <source>
        <dbReference type="WBParaSite" id="JU765_v2.g15694.t1"/>
    </source>
</evidence>
<dbReference type="Proteomes" id="UP000887576">
    <property type="component" value="Unplaced"/>
</dbReference>
<dbReference type="WBParaSite" id="JU765_v2.g15694.t1">
    <property type="protein sequence ID" value="JU765_v2.g15694.t1"/>
    <property type="gene ID" value="JU765_v2.g15694"/>
</dbReference>
<evidence type="ECO:0000313" key="1">
    <source>
        <dbReference type="Proteomes" id="UP000887576"/>
    </source>
</evidence>
<protein>
    <submittedName>
        <fullName evidence="2">Uncharacterized protein</fullName>
    </submittedName>
</protein>
<proteinExistence type="predicted"/>
<sequence length="316" mass="35903">MEYEEETSKNPQRSESVSTLIDAHCLNDKNEKLLKELEKAYELVAKYEDENFGLRAQLADYKEKENEFKRQIEALSSLVISDGSHQRTVDLQRVYDQLLYKDGRIVELNNQILEKERQILDLQEAVREQGEVASAKSKAVQIVNQRLLEIDGRHTKDASTETDVGFIERGGRRKQPRVTSPGRAVPQLRLGNNGSPPPLDPAEDQSSYTTETATYDDAEREWSPSPSASAALNRISKKYRKKVTFDLKPPGPGGKKDPKVKLEFMSPDTARLPLQGLDNEFAQQIIDLTNENDELRRIIAEIERAPIPEQDMRIAQ</sequence>